<protein>
    <submittedName>
        <fullName evidence="2">Putative secreted peptide</fullName>
    </submittedName>
</protein>
<feature type="chain" id="PRO_5014928075" evidence="1">
    <location>
        <begin position="20"/>
        <end position="71"/>
    </location>
</feature>
<organism evidence="2">
    <name type="scientific">Anopheles braziliensis</name>
    <dbReference type="NCBI Taxonomy" id="58242"/>
    <lineage>
        <taxon>Eukaryota</taxon>
        <taxon>Metazoa</taxon>
        <taxon>Ecdysozoa</taxon>
        <taxon>Arthropoda</taxon>
        <taxon>Hexapoda</taxon>
        <taxon>Insecta</taxon>
        <taxon>Pterygota</taxon>
        <taxon>Neoptera</taxon>
        <taxon>Endopterygota</taxon>
        <taxon>Diptera</taxon>
        <taxon>Nematocera</taxon>
        <taxon>Culicoidea</taxon>
        <taxon>Culicidae</taxon>
        <taxon>Anophelinae</taxon>
        <taxon>Anopheles</taxon>
    </lineage>
</organism>
<dbReference type="AlphaFoldDB" id="A0A2M3ZQJ1"/>
<reference evidence="2" key="1">
    <citation type="submission" date="2018-01" db="EMBL/GenBank/DDBJ databases">
        <title>An insight into the sialome of Amazonian anophelines.</title>
        <authorList>
            <person name="Ribeiro J.M."/>
            <person name="Scarpassa V."/>
            <person name="Calvo E."/>
        </authorList>
    </citation>
    <scope>NUCLEOTIDE SEQUENCE</scope>
    <source>
        <tissue evidence="2">Salivary glands</tissue>
    </source>
</reference>
<evidence type="ECO:0000313" key="2">
    <source>
        <dbReference type="EMBL" id="MBW30811.1"/>
    </source>
</evidence>
<evidence type="ECO:0000256" key="1">
    <source>
        <dbReference type="SAM" id="SignalP"/>
    </source>
</evidence>
<accession>A0A2M3ZQJ1</accession>
<sequence length="71" mass="8114">MVLLLPFPFFLLFAQLRDRRRCVGLGALQELQHRIAHPVLDRCCYRGRCRVLIATTTNGCSTSTTGGRWIH</sequence>
<name>A0A2M3ZQJ1_9DIPT</name>
<keyword evidence="1" id="KW-0732">Signal</keyword>
<proteinExistence type="predicted"/>
<feature type="signal peptide" evidence="1">
    <location>
        <begin position="1"/>
        <end position="19"/>
    </location>
</feature>
<dbReference type="EMBL" id="GGFM01010060">
    <property type="protein sequence ID" value="MBW30811.1"/>
    <property type="molecule type" value="Transcribed_RNA"/>
</dbReference>